<dbReference type="NCBIfam" id="TIGR02727">
    <property type="entry name" value="MTHFS_bact"/>
    <property type="match status" value="1"/>
</dbReference>
<gene>
    <name evidence="4" type="ORF">UFOPK3554_00744</name>
</gene>
<dbReference type="PANTHER" id="PTHR23407">
    <property type="entry name" value="ATPASE INHIBITOR/5-FORMYLTETRAHYDROFOLATE CYCLO-LIGASE"/>
    <property type="match status" value="1"/>
</dbReference>
<reference evidence="4" key="1">
    <citation type="submission" date="2020-05" db="EMBL/GenBank/DDBJ databases">
        <authorList>
            <person name="Chiriac C."/>
            <person name="Salcher M."/>
            <person name="Ghai R."/>
            <person name="Kavagutti S V."/>
        </authorList>
    </citation>
    <scope>NUCLEOTIDE SEQUENCE</scope>
</reference>
<dbReference type="AlphaFoldDB" id="A0A6J7XSE4"/>
<keyword evidence="3" id="KW-0067">ATP-binding</keyword>
<dbReference type="InterPro" id="IPR037171">
    <property type="entry name" value="NagB/RpiA_transferase-like"/>
</dbReference>
<dbReference type="GO" id="GO:0030272">
    <property type="term" value="F:5-formyltetrahydrofolate cyclo-ligase activity"/>
    <property type="evidence" value="ECO:0007669"/>
    <property type="project" value="TreeGrafter"/>
</dbReference>
<dbReference type="InterPro" id="IPR002698">
    <property type="entry name" value="FTHF_cligase"/>
</dbReference>
<dbReference type="GO" id="GO:0005524">
    <property type="term" value="F:ATP binding"/>
    <property type="evidence" value="ECO:0007669"/>
    <property type="project" value="UniProtKB-KW"/>
</dbReference>
<evidence type="ECO:0000256" key="2">
    <source>
        <dbReference type="ARBA" id="ARBA00022741"/>
    </source>
</evidence>
<organism evidence="4">
    <name type="scientific">freshwater metagenome</name>
    <dbReference type="NCBI Taxonomy" id="449393"/>
    <lineage>
        <taxon>unclassified sequences</taxon>
        <taxon>metagenomes</taxon>
        <taxon>ecological metagenomes</taxon>
    </lineage>
</organism>
<protein>
    <submittedName>
        <fullName evidence="4">Unannotated protein</fullName>
    </submittedName>
</protein>
<accession>A0A6J7XSE4</accession>
<proteinExistence type="inferred from homology"/>
<dbReference type="PIRSF" id="PIRSF006806">
    <property type="entry name" value="FTHF_cligase"/>
    <property type="match status" value="1"/>
</dbReference>
<evidence type="ECO:0000256" key="3">
    <source>
        <dbReference type="ARBA" id="ARBA00022840"/>
    </source>
</evidence>
<keyword evidence="2" id="KW-0547">Nucleotide-binding</keyword>
<dbReference type="GO" id="GO:0009396">
    <property type="term" value="P:folic acid-containing compound biosynthetic process"/>
    <property type="evidence" value="ECO:0007669"/>
    <property type="project" value="TreeGrafter"/>
</dbReference>
<dbReference type="SUPFAM" id="SSF100950">
    <property type="entry name" value="NagB/RpiA/CoA transferase-like"/>
    <property type="match status" value="1"/>
</dbReference>
<dbReference type="GO" id="GO:0035999">
    <property type="term" value="P:tetrahydrofolate interconversion"/>
    <property type="evidence" value="ECO:0007669"/>
    <property type="project" value="TreeGrafter"/>
</dbReference>
<name>A0A6J7XSE4_9ZZZZ</name>
<comment type="similarity">
    <text evidence="1">Belongs to the 5-formyltetrahydrofolate cyclo-ligase family.</text>
</comment>
<sequence>MEEMEEKLELRKKFRLERAGLYISSSYSNLLSTPEILDAKVLTSYFSYGNEPSTYELNKSLIAAGKKLLLPRVNGGNIDWIVWDGNEKLLQENKNILEPTGEVVTDTSDVDVVIVPALRIDTDGYRIGQGGGFYDKALPLLPGWKIGIVHPGELISEILPREPHDIALDAAATPDLIVRFKR</sequence>
<dbReference type="Gene3D" id="3.40.50.10420">
    <property type="entry name" value="NagB/RpiA/CoA transferase-like"/>
    <property type="match status" value="1"/>
</dbReference>
<evidence type="ECO:0000256" key="1">
    <source>
        <dbReference type="ARBA" id="ARBA00010638"/>
    </source>
</evidence>
<dbReference type="PANTHER" id="PTHR23407:SF1">
    <property type="entry name" value="5-FORMYLTETRAHYDROFOLATE CYCLO-LIGASE"/>
    <property type="match status" value="1"/>
</dbReference>
<evidence type="ECO:0000313" key="4">
    <source>
        <dbReference type="EMBL" id="CAB5240259.1"/>
    </source>
</evidence>
<dbReference type="EMBL" id="CAFBSG010000009">
    <property type="protein sequence ID" value="CAB5240259.1"/>
    <property type="molecule type" value="Genomic_DNA"/>
</dbReference>
<dbReference type="InterPro" id="IPR024185">
    <property type="entry name" value="FTHF_cligase-like_sf"/>
</dbReference>
<dbReference type="Pfam" id="PF01812">
    <property type="entry name" value="5-FTHF_cyc-lig"/>
    <property type="match status" value="1"/>
</dbReference>